<evidence type="ECO:0000256" key="1">
    <source>
        <dbReference type="SAM" id="MobiDB-lite"/>
    </source>
</evidence>
<accession>A0A328E3L0</accession>
<name>A0A328E3L0_9ASTE</name>
<dbReference type="AlphaFoldDB" id="A0A328E3L0"/>
<evidence type="ECO:0000313" key="2">
    <source>
        <dbReference type="EMBL" id="RAL52584.1"/>
    </source>
</evidence>
<comment type="caution">
    <text evidence="2">The sequence shown here is derived from an EMBL/GenBank/DDBJ whole genome shotgun (WGS) entry which is preliminary data.</text>
</comment>
<feature type="region of interest" description="Disordered" evidence="1">
    <location>
        <begin position="168"/>
        <end position="203"/>
    </location>
</feature>
<protein>
    <submittedName>
        <fullName evidence="2">Uncharacterized protein</fullName>
    </submittedName>
</protein>
<keyword evidence="3" id="KW-1185">Reference proteome</keyword>
<dbReference type="EMBL" id="NQVE01000033">
    <property type="protein sequence ID" value="RAL52584.1"/>
    <property type="molecule type" value="Genomic_DNA"/>
</dbReference>
<dbReference type="Proteomes" id="UP000249390">
    <property type="component" value="Unassembled WGS sequence"/>
</dbReference>
<gene>
    <name evidence="2" type="ORF">DM860_017278</name>
</gene>
<evidence type="ECO:0000313" key="3">
    <source>
        <dbReference type="Proteomes" id="UP000249390"/>
    </source>
</evidence>
<feature type="compositionally biased region" description="Acidic residues" evidence="1">
    <location>
        <begin position="172"/>
        <end position="182"/>
    </location>
</feature>
<reference evidence="2 3" key="1">
    <citation type="submission" date="2018-06" db="EMBL/GenBank/DDBJ databases">
        <title>The Genome of Cuscuta australis (Dodder) Provides Insight into the Evolution of Plant Parasitism.</title>
        <authorList>
            <person name="Liu H."/>
        </authorList>
    </citation>
    <scope>NUCLEOTIDE SEQUENCE [LARGE SCALE GENOMIC DNA]</scope>
    <source>
        <strain evidence="3">cv. Yunnan</strain>
        <tissue evidence="2">Vines</tissue>
    </source>
</reference>
<feature type="compositionally biased region" description="Basic and acidic residues" evidence="1">
    <location>
        <begin position="192"/>
        <end position="203"/>
    </location>
</feature>
<sequence length="289" mass="32790">MAAPLKNLQTSNTLYVCYPSPFPHRLSRPQFRSPRNPFTPISLSRSLPIESHSQITGPIRRDEGGPILGDCVVFEEGAFDDPFLHRSTSRRKESAELAPENLVPEDWAEVQREINIAKKKKRKEKQRIELRPIGGDDRSRARADLEEYSRAVKESFKRLNPVVLDDPVFPEAGDEGNCEEREDGSGWSVSHGRAEPRNPRRAMDVGDLDDIREFFNNGSYDSRGSRKAGEKMISSFVGPRTSCWRMPLELLEGWVDCNSQSISWEKACNFQPSSARVCKLICVIKVSWP</sequence>
<proteinExistence type="predicted"/>
<organism evidence="2 3">
    <name type="scientific">Cuscuta australis</name>
    <dbReference type="NCBI Taxonomy" id="267555"/>
    <lineage>
        <taxon>Eukaryota</taxon>
        <taxon>Viridiplantae</taxon>
        <taxon>Streptophyta</taxon>
        <taxon>Embryophyta</taxon>
        <taxon>Tracheophyta</taxon>
        <taxon>Spermatophyta</taxon>
        <taxon>Magnoliopsida</taxon>
        <taxon>eudicotyledons</taxon>
        <taxon>Gunneridae</taxon>
        <taxon>Pentapetalae</taxon>
        <taxon>asterids</taxon>
        <taxon>lamiids</taxon>
        <taxon>Solanales</taxon>
        <taxon>Convolvulaceae</taxon>
        <taxon>Cuscuteae</taxon>
        <taxon>Cuscuta</taxon>
        <taxon>Cuscuta subgen. Grammica</taxon>
        <taxon>Cuscuta sect. Cleistogrammica</taxon>
    </lineage>
</organism>